<dbReference type="InterPro" id="IPR036765">
    <property type="entry name" value="ZipA_FtsZ-bd_C_sf"/>
</dbReference>
<dbReference type="PANTHER" id="PTHR38685">
    <property type="entry name" value="CELL DIVISION PROTEIN ZIPA"/>
    <property type="match status" value="1"/>
</dbReference>
<comment type="similarity">
    <text evidence="8">Belongs to the ZipA family.</text>
</comment>
<evidence type="ECO:0000313" key="13">
    <source>
        <dbReference type="EMBL" id="BBP43691.1"/>
    </source>
</evidence>
<protein>
    <recommendedName>
        <fullName evidence="8">Cell division protein ZipA</fullName>
    </recommendedName>
</protein>
<dbReference type="KEGG" id="tzo:THMIRHAT_14370"/>
<evidence type="ECO:0000256" key="9">
    <source>
        <dbReference type="RuleBase" id="RU003613"/>
    </source>
</evidence>
<keyword evidence="5 11" id="KW-1133">Transmembrane helix</keyword>
<dbReference type="GO" id="GO:0032153">
    <property type="term" value="C:cell division site"/>
    <property type="evidence" value="ECO:0007669"/>
    <property type="project" value="TreeGrafter"/>
</dbReference>
<dbReference type="EMBL" id="AP021888">
    <property type="protein sequence ID" value="BBP43691.1"/>
    <property type="molecule type" value="Genomic_DNA"/>
</dbReference>
<evidence type="ECO:0000256" key="10">
    <source>
        <dbReference type="SAM" id="MobiDB-lite"/>
    </source>
</evidence>
<evidence type="ECO:0000256" key="11">
    <source>
        <dbReference type="SAM" id="Phobius"/>
    </source>
</evidence>
<name>A0A6F8PNJ2_9GAMM</name>
<evidence type="ECO:0000259" key="12">
    <source>
        <dbReference type="SMART" id="SM00771"/>
    </source>
</evidence>
<dbReference type="PANTHER" id="PTHR38685:SF1">
    <property type="entry name" value="CELL DIVISION PROTEIN ZIPA"/>
    <property type="match status" value="1"/>
</dbReference>
<keyword evidence="3 8" id="KW-0132">Cell division</keyword>
<feature type="region of interest" description="Disordered" evidence="10">
    <location>
        <begin position="28"/>
        <end position="55"/>
    </location>
</feature>
<evidence type="ECO:0000313" key="14">
    <source>
        <dbReference type="Proteomes" id="UP000501466"/>
    </source>
</evidence>
<dbReference type="SMART" id="SM00771">
    <property type="entry name" value="ZipA_C"/>
    <property type="match status" value="1"/>
</dbReference>
<keyword evidence="6 9" id="KW-0472">Membrane</keyword>
<evidence type="ECO:0000256" key="4">
    <source>
        <dbReference type="ARBA" id="ARBA00022692"/>
    </source>
</evidence>
<dbReference type="GO" id="GO:0005886">
    <property type="term" value="C:plasma membrane"/>
    <property type="evidence" value="ECO:0007669"/>
    <property type="project" value="UniProtKB-SubCell"/>
</dbReference>
<accession>A0A6F8PNJ2</accession>
<evidence type="ECO:0000256" key="2">
    <source>
        <dbReference type="ARBA" id="ARBA00022519"/>
    </source>
</evidence>
<evidence type="ECO:0000256" key="7">
    <source>
        <dbReference type="ARBA" id="ARBA00023306"/>
    </source>
</evidence>
<keyword evidence="2 9" id="KW-0997">Cell inner membrane</keyword>
<keyword evidence="1 9" id="KW-1003">Cell membrane</keyword>
<feature type="region of interest" description="Disordered" evidence="10">
    <location>
        <begin position="151"/>
        <end position="173"/>
    </location>
</feature>
<comment type="subcellular location">
    <subcellularLocation>
        <location evidence="9">Cell inner membrane</location>
        <topology evidence="9">Single-pass type I membrane protein</topology>
    </subcellularLocation>
</comment>
<feature type="compositionally biased region" description="Basic and acidic residues" evidence="10">
    <location>
        <begin position="40"/>
        <end position="54"/>
    </location>
</feature>
<evidence type="ECO:0000256" key="3">
    <source>
        <dbReference type="ARBA" id="ARBA00022618"/>
    </source>
</evidence>
<evidence type="ECO:0000256" key="6">
    <source>
        <dbReference type="ARBA" id="ARBA00023136"/>
    </source>
</evidence>
<dbReference type="InterPro" id="IPR011919">
    <property type="entry name" value="Cell_div_ZipA"/>
</dbReference>
<dbReference type="SUPFAM" id="SSF64383">
    <property type="entry name" value="Cell-division protein ZipA, C-terminal domain"/>
    <property type="match status" value="1"/>
</dbReference>
<reference evidence="14" key="1">
    <citation type="submission" date="2019-11" db="EMBL/GenBank/DDBJ databases">
        <title>Isolation and characterization of two novel species in the genus Thiomicrorhabdus.</title>
        <authorList>
            <person name="Mochizuki J."/>
            <person name="Kojima H."/>
            <person name="Fukui M."/>
        </authorList>
    </citation>
    <scope>NUCLEOTIDE SEQUENCE [LARGE SCALE GENOMIC DNA]</scope>
    <source>
        <strain evidence="14">AkT22</strain>
    </source>
</reference>
<dbReference type="Pfam" id="PF04354">
    <property type="entry name" value="ZipA_C"/>
    <property type="match status" value="1"/>
</dbReference>
<dbReference type="Gene3D" id="3.30.1400.10">
    <property type="entry name" value="ZipA, C-terminal FtsZ-binding domain"/>
    <property type="match status" value="1"/>
</dbReference>
<evidence type="ECO:0000256" key="5">
    <source>
        <dbReference type="ARBA" id="ARBA00022989"/>
    </source>
</evidence>
<dbReference type="RefSeq" id="WP_173291472.1">
    <property type="nucleotide sequence ID" value="NZ_AP021888.1"/>
</dbReference>
<feature type="transmembrane region" description="Helical" evidence="11">
    <location>
        <begin position="6"/>
        <end position="24"/>
    </location>
</feature>
<evidence type="ECO:0000256" key="8">
    <source>
        <dbReference type="RuleBase" id="RU003612"/>
    </source>
</evidence>
<proteinExistence type="inferred from homology"/>
<keyword evidence="4 9" id="KW-0812">Transmembrane</keyword>
<organism evidence="13 14">
    <name type="scientific">Thiosulfativibrio zosterae</name>
    <dbReference type="NCBI Taxonomy" id="2675053"/>
    <lineage>
        <taxon>Bacteria</taxon>
        <taxon>Pseudomonadati</taxon>
        <taxon>Pseudomonadota</taxon>
        <taxon>Gammaproteobacteria</taxon>
        <taxon>Thiotrichales</taxon>
        <taxon>Piscirickettsiaceae</taxon>
        <taxon>Thiosulfativibrio</taxon>
    </lineage>
</organism>
<gene>
    <name evidence="13" type="ORF">THMIRHAT_14370</name>
</gene>
<keyword evidence="14" id="KW-1185">Reference proteome</keyword>
<dbReference type="AlphaFoldDB" id="A0A6F8PNJ2"/>
<sequence length="315" mass="34596">MNELQLVLLIFALVVVAVMVFLHYRNQPTPASKGRASKSVRPESDNADSVEHRQKASHALNEFGEGHIPVSNKTQARFHAQSDEDVETVPENQGKLPFGDEFDDHEPAYKPRIQAEKATKESAETQNRAPQHFVLEVEDLKTLDEVGPIGAAGDKQPSFGKPANTPVTESENKLAEVTEPQVFAVMVMGSQDFAMDALNKSLLGVGLSFAPQGIYVKKDTLGKPYLHVANIMEPGTFPAMEEERFSAFTTQGVVLILSLPTSVKAPAAMNDMIMIARKVSQRLNGRLYDAQRHLLKESDIQAMRDAAIAYETVGI</sequence>
<keyword evidence="7 8" id="KW-0131">Cell cycle</keyword>
<comment type="function">
    <text evidence="8">Essential cell division protein that stabilizes the FtsZ protofilaments by cross-linking them and that serves as a cytoplasmic membrane anchor for the Z ring. Also required for the recruitment to the septal ring of downstream cell division proteins.</text>
</comment>
<evidence type="ECO:0000256" key="1">
    <source>
        <dbReference type="ARBA" id="ARBA00022475"/>
    </source>
</evidence>
<feature type="domain" description="ZipA C-terminal FtsZ-binding" evidence="12">
    <location>
        <begin position="179"/>
        <end position="307"/>
    </location>
</feature>
<dbReference type="InterPro" id="IPR007449">
    <property type="entry name" value="ZipA_FtsZ-bd_C"/>
</dbReference>
<dbReference type="GO" id="GO:0000917">
    <property type="term" value="P:division septum assembly"/>
    <property type="evidence" value="ECO:0007669"/>
    <property type="project" value="TreeGrafter"/>
</dbReference>
<dbReference type="Proteomes" id="UP000501466">
    <property type="component" value="Chromosome"/>
</dbReference>